<evidence type="ECO:0000313" key="4">
    <source>
        <dbReference type="EMBL" id="AFY92033.1"/>
    </source>
</evidence>
<dbReference type="PANTHER" id="PTHR45752">
    <property type="entry name" value="LEUCINE-RICH REPEAT-CONTAINING"/>
    <property type="match status" value="1"/>
</dbReference>
<keyword evidence="1" id="KW-0433">Leucine-rich repeat</keyword>
<dbReference type="SUPFAM" id="SSF52058">
    <property type="entry name" value="L domain-like"/>
    <property type="match status" value="2"/>
</dbReference>
<dbReference type="PROSITE" id="PS51450">
    <property type="entry name" value="LRR"/>
    <property type="match status" value="7"/>
</dbReference>
<dbReference type="OrthoDB" id="8532199at2"/>
<dbReference type="Gene3D" id="3.80.10.10">
    <property type="entry name" value="Ribonuclease Inhibitor"/>
    <property type="match status" value="2"/>
</dbReference>
<dbReference type="InterPro" id="IPR032675">
    <property type="entry name" value="LRR_dom_sf"/>
</dbReference>
<dbReference type="AlphaFoldDB" id="K9UBM3"/>
<gene>
    <name evidence="4" type="ORF">Cha6605_0762</name>
</gene>
<accession>K9UBM3</accession>
<evidence type="ECO:0000256" key="2">
    <source>
        <dbReference type="ARBA" id="ARBA00022737"/>
    </source>
</evidence>
<keyword evidence="5" id="KW-1185">Reference proteome</keyword>
<feature type="domain" description="Disease resistance R13L4/SHOC-2-like LRR" evidence="3">
    <location>
        <begin position="364"/>
        <end position="482"/>
    </location>
</feature>
<dbReference type="SMART" id="SM00369">
    <property type="entry name" value="LRR_TYP"/>
    <property type="match status" value="13"/>
</dbReference>
<evidence type="ECO:0000259" key="3">
    <source>
        <dbReference type="Pfam" id="PF23598"/>
    </source>
</evidence>
<dbReference type="STRING" id="1173020.Cha6605_0762"/>
<dbReference type="SMART" id="SM00365">
    <property type="entry name" value="LRR_SD22"/>
    <property type="match status" value="6"/>
</dbReference>
<dbReference type="PANTHER" id="PTHR45752:SF195">
    <property type="entry name" value="LEUCINE-RICH REPEAT (LRR) FAMILY PROTEIN-RELATED"/>
    <property type="match status" value="1"/>
</dbReference>
<evidence type="ECO:0000313" key="5">
    <source>
        <dbReference type="Proteomes" id="UP000010366"/>
    </source>
</evidence>
<dbReference type="eggNOG" id="COG4886">
    <property type="taxonomic scope" value="Bacteria"/>
</dbReference>
<dbReference type="PATRIC" id="fig|1173020.3.peg.904"/>
<feature type="domain" description="Disease resistance R13L4/SHOC-2-like LRR" evidence="3">
    <location>
        <begin position="259"/>
        <end position="352"/>
    </location>
</feature>
<feature type="domain" description="Disease resistance R13L4/SHOC-2-like LRR" evidence="3">
    <location>
        <begin position="57"/>
        <end position="200"/>
    </location>
</feature>
<proteinExistence type="predicted"/>
<reference evidence="4 5" key="1">
    <citation type="submission" date="2012-05" db="EMBL/GenBank/DDBJ databases">
        <title>Finished chromosome of genome of Chamaesiphon sp. PCC 6605.</title>
        <authorList>
            <consortium name="US DOE Joint Genome Institute"/>
            <person name="Gugger M."/>
            <person name="Coursin T."/>
            <person name="Rippka R."/>
            <person name="Tandeau De Marsac N."/>
            <person name="Huntemann M."/>
            <person name="Wei C.-L."/>
            <person name="Han J."/>
            <person name="Detter J.C."/>
            <person name="Han C."/>
            <person name="Tapia R."/>
            <person name="Chen A."/>
            <person name="Kyrpides N."/>
            <person name="Mavromatis K."/>
            <person name="Markowitz V."/>
            <person name="Szeto E."/>
            <person name="Ivanova N."/>
            <person name="Pagani I."/>
            <person name="Pati A."/>
            <person name="Goodwin L."/>
            <person name="Nordberg H.P."/>
            <person name="Cantor M.N."/>
            <person name="Hua S.X."/>
            <person name="Woyke T."/>
            <person name="Kerfeld C.A."/>
        </authorList>
    </citation>
    <scope>NUCLEOTIDE SEQUENCE [LARGE SCALE GENOMIC DNA]</scope>
    <source>
        <strain evidence="5">ATCC 27169 / PCC 6605</strain>
    </source>
</reference>
<evidence type="ECO:0000256" key="1">
    <source>
        <dbReference type="ARBA" id="ARBA00022614"/>
    </source>
</evidence>
<dbReference type="PRINTS" id="PR00019">
    <property type="entry name" value="LEURICHRPT"/>
</dbReference>
<dbReference type="KEGG" id="cmp:Cha6605_0762"/>
<dbReference type="HOGENOM" id="CLU_389186_0_0_3"/>
<keyword evidence="2" id="KW-0677">Repeat</keyword>
<dbReference type="InterPro" id="IPR055414">
    <property type="entry name" value="LRR_R13L4/SHOC2-like"/>
</dbReference>
<organism evidence="4 5">
    <name type="scientific">Chamaesiphon minutus (strain ATCC 27169 / PCC 6605)</name>
    <dbReference type="NCBI Taxonomy" id="1173020"/>
    <lineage>
        <taxon>Bacteria</taxon>
        <taxon>Bacillati</taxon>
        <taxon>Cyanobacteriota</taxon>
        <taxon>Cyanophyceae</taxon>
        <taxon>Gomontiellales</taxon>
        <taxon>Chamaesiphonaceae</taxon>
        <taxon>Chamaesiphon</taxon>
    </lineage>
</organism>
<name>K9UBM3_CHAP6</name>
<dbReference type="InterPro" id="IPR001611">
    <property type="entry name" value="Leu-rich_rpt"/>
</dbReference>
<dbReference type="Proteomes" id="UP000010366">
    <property type="component" value="Chromosome"/>
</dbReference>
<dbReference type="Pfam" id="PF23598">
    <property type="entry name" value="LRR_14"/>
    <property type="match status" value="3"/>
</dbReference>
<dbReference type="InterPro" id="IPR003591">
    <property type="entry name" value="Leu-rich_rpt_typical-subtyp"/>
</dbReference>
<dbReference type="RefSeq" id="WP_015158227.1">
    <property type="nucleotide sequence ID" value="NC_019697.1"/>
</dbReference>
<protein>
    <submittedName>
        <fullName evidence="4">Leucine Rich Repeat (LRR)-containing protein</fullName>
    </submittedName>
</protein>
<sequence>MTPAELELIIDRATQDRSTHLDLYQKSITSLPDSIGNLTDLVSLRLTGNRLTTIPASIGNLTNLRELRLYKNQLKTLPDSIANLQNLTWLSLSLNRLTVFPESITELTNLTGLLLNGNQMVVLPQSITKLTNLTYLDITGNPLMDLSVLNSLPKLKTVKFWGVNLPCKYWSDTKSFSSALQSINGNIVECQITSENLRLLGKRSLIWLPSNLDRYLPAEAKKDENIDSPPEALSFMAKAAKQMFGELLKNLEKKAPEYHLHLSGNKLTSLPSDIGKLTKLTCIELSSNKLTSLPASIGNLNNLIHLDLRGNQLSFLPNSIDNLTNLTHLYLGGNLFDSLPDAIVEMSTLTHLHLNSNSLTSLPENLTNLFQLIELNLSSNNLNSLPLQLDKLTKLKKLDLSHNKLTELPSNVGDLTELVNLNLSGNQLTSLPSSMRFMIELTSLDLSENPLADLSILQHLPKLQSIHFLGLYLPRRYWTKLSEWKAEWLQDETNAELRRRLIQQIGYERICQELDAIQLDSWREYTLLKIDGIERWHGHIDIYESMVLLKMTCPSTGHIHVLRVPPEMTSAEAAITWVNHGIHPDKFIVQT</sequence>
<dbReference type="InterPro" id="IPR050715">
    <property type="entry name" value="LRR-SigEffector_domain"/>
</dbReference>
<dbReference type="SMART" id="SM00364">
    <property type="entry name" value="LRR_BAC"/>
    <property type="match status" value="12"/>
</dbReference>
<dbReference type="EMBL" id="CP003600">
    <property type="protein sequence ID" value="AFY92033.1"/>
    <property type="molecule type" value="Genomic_DNA"/>
</dbReference>